<gene>
    <name evidence="2" type="ORF">COX81_02750</name>
</gene>
<dbReference type="Pfam" id="PF00293">
    <property type="entry name" value="NUDIX"/>
    <property type="match status" value="1"/>
</dbReference>
<dbReference type="Gene3D" id="3.90.79.10">
    <property type="entry name" value="Nucleoside Triphosphate Pyrophosphohydrolase"/>
    <property type="match status" value="1"/>
</dbReference>
<dbReference type="InterPro" id="IPR000086">
    <property type="entry name" value="NUDIX_hydrolase_dom"/>
</dbReference>
<evidence type="ECO:0000313" key="3">
    <source>
        <dbReference type="Proteomes" id="UP000228568"/>
    </source>
</evidence>
<dbReference type="EMBL" id="PFPK01000033">
    <property type="protein sequence ID" value="PIZ94738.1"/>
    <property type="molecule type" value="Genomic_DNA"/>
</dbReference>
<accession>A0A2M7V7L7</accession>
<feature type="domain" description="Nudix hydrolase" evidence="1">
    <location>
        <begin position="62"/>
        <end position="160"/>
    </location>
</feature>
<dbReference type="AlphaFoldDB" id="A0A2M7V7L7"/>
<name>A0A2M7V7L7_9BACT</name>
<sequence>MQRENRFVETGPIHEHEGTHEVARVFILRSNSVCDVRAELEKKMSDGQSFEAALNDFQFTHVILAEKNADSTETAGQLVPVGGVKKKTDRTVEGTARRELLEETHLRSADVEYLGDMNYEFQHTTKGTLDIHANFFVSHVLPLDSPYSQDPQEDKMNFFRALDHHEMARLWGDGCWLQEGDDTGLLLFDSLLTDGTRKRMKTQPVDFKSSVSLEEQANVWKIMGKLGEHMRAKELEKKKYILYLMSQKLCDTLVYNEFSQRVTETTSYSKIEQLFNEFVNEHSCEEGFGDAFFSSLEFSNYDEELMQAGRSRTEAVLRVIYTLLELHEKRDSYITLATTHPELKGLFSSLEMFATQSKILPNVVEGVESSESFYDFGHIDQKDKKEVERIFCDSFGINNPGVILNRITCFLDEMVSQGVDPAIGDEFHPIHMKELEEIKNASIYELLQYAGVTSKAKEQMEQRGFYGKNARELVFEARRKLALMFIMQEVDEYYTQVVEAGNGPIAKLWQNIMSAPLVYVSLQSIEADGELSDIKTLIGDKGGGGSQETWLRKLDVDGMSTLAQVDTRLKDLYSLYRKMIIRGYASPHQIQDMYARSVVFAPRNNEEKQMMQSRKKRRLSLCSFDDKGQVCFDDSEVEDSPVVFGLIDGLLKQAKKGEEIYIFDFKPTPAVNDNFKGDSPGSSPDMRFAKFYVKHVDKEGVERFEEVQVFTPTIDKSAFYWEKKKKMDDERYALSRLLQTRGLRSFIELLWPYNIYGDVVRKMHKKQS</sequence>
<reference evidence="3" key="1">
    <citation type="submission" date="2017-09" db="EMBL/GenBank/DDBJ databases">
        <title>Depth-based differentiation of microbial function through sediment-hosted aquifers and enrichment of novel symbionts in the deep terrestrial subsurface.</title>
        <authorList>
            <person name="Probst A.J."/>
            <person name="Ladd B."/>
            <person name="Jarett J.K."/>
            <person name="Geller-Mcgrath D.E."/>
            <person name="Sieber C.M.K."/>
            <person name="Emerson J.B."/>
            <person name="Anantharaman K."/>
            <person name="Thomas B.C."/>
            <person name="Malmstrom R."/>
            <person name="Stieglmeier M."/>
            <person name="Klingl A."/>
            <person name="Woyke T."/>
            <person name="Ryan C.M."/>
            <person name="Banfield J.F."/>
        </authorList>
    </citation>
    <scope>NUCLEOTIDE SEQUENCE [LARGE SCALE GENOMIC DNA]</scope>
</reference>
<dbReference type="InterPro" id="IPR015797">
    <property type="entry name" value="NUDIX_hydrolase-like_dom_sf"/>
</dbReference>
<organism evidence="2 3">
    <name type="scientific">Candidatus Magasanikbacteria bacterium CG_4_10_14_0_2_um_filter_37_12</name>
    <dbReference type="NCBI Taxonomy" id="1974637"/>
    <lineage>
        <taxon>Bacteria</taxon>
        <taxon>Candidatus Magasanikiibacteriota</taxon>
    </lineage>
</organism>
<evidence type="ECO:0000259" key="1">
    <source>
        <dbReference type="Pfam" id="PF00293"/>
    </source>
</evidence>
<dbReference type="SUPFAM" id="SSF55811">
    <property type="entry name" value="Nudix"/>
    <property type="match status" value="1"/>
</dbReference>
<evidence type="ECO:0000313" key="2">
    <source>
        <dbReference type="EMBL" id="PIZ94738.1"/>
    </source>
</evidence>
<comment type="caution">
    <text evidence="2">The sequence shown here is derived from an EMBL/GenBank/DDBJ whole genome shotgun (WGS) entry which is preliminary data.</text>
</comment>
<protein>
    <recommendedName>
        <fullName evidence="1">Nudix hydrolase domain-containing protein</fullName>
    </recommendedName>
</protein>
<dbReference type="Proteomes" id="UP000228568">
    <property type="component" value="Unassembled WGS sequence"/>
</dbReference>
<proteinExistence type="predicted"/>